<keyword evidence="3" id="KW-1185">Reference proteome</keyword>
<dbReference type="InterPro" id="IPR046474">
    <property type="entry name" value="DUF6795"/>
</dbReference>
<dbReference type="GO" id="GO:0004180">
    <property type="term" value="F:carboxypeptidase activity"/>
    <property type="evidence" value="ECO:0007669"/>
    <property type="project" value="UniProtKB-KW"/>
</dbReference>
<reference evidence="2" key="1">
    <citation type="submission" date="2020-04" db="EMBL/GenBank/DDBJ databases">
        <title>Genome Sequencing for Pseudoaltermonas arctica.</title>
        <authorList>
            <person name="Elkins N.S."/>
        </authorList>
    </citation>
    <scope>NUCLEOTIDE SEQUENCE [LARGE SCALE GENOMIC DNA]</scope>
    <source>
        <strain evidence="2">NEC-BIFX-2020_0012</strain>
    </source>
</reference>
<organism evidence="2 3">
    <name type="scientific">Pseudoalteromonas arctica</name>
    <dbReference type="NCBI Taxonomy" id="394751"/>
    <lineage>
        <taxon>Bacteria</taxon>
        <taxon>Pseudomonadati</taxon>
        <taxon>Pseudomonadota</taxon>
        <taxon>Gammaproteobacteria</taxon>
        <taxon>Alteromonadales</taxon>
        <taxon>Pseudoalteromonadaceae</taxon>
        <taxon>Pseudoalteromonas</taxon>
    </lineage>
</organism>
<accession>A0A7Y0DRQ7</accession>
<gene>
    <name evidence="2" type="ORF">HHO47_06155</name>
</gene>
<name>A0A7Y0DRQ7_9GAMM</name>
<proteinExistence type="predicted"/>
<dbReference type="AlphaFoldDB" id="A0A7Y0DRQ7"/>
<protein>
    <submittedName>
        <fullName evidence="2">Carboxypeptidase regulatory-like domain-containing protein</fullName>
    </submittedName>
</protein>
<dbReference type="RefSeq" id="WP_169019499.1">
    <property type="nucleotide sequence ID" value="NZ_JABBMT010000007.1"/>
</dbReference>
<dbReference type="Pfam" id="PF20598">
    <property type="entry name" value="DUF6795"/>
    <property type="match status" value="1"/>
</dbReference>
<dbReference type="Proteomes" id="UP000570493">
    <property type="component" value="Unassembled WGS sequence"/>
</dbReference>
<dbReference type="EMBL" id="JABBMT010000007">
    <property type="protein sequence ID" value="NMM40437.1"/>
    <property type="molecule type" value="Genomic_DNA"/>
</dbReference>
<comment type="caution">
    <text evidence="2">The sequence shown here is derived from an EMBL/GenBank/DDBJ whole genome shotgun (WGS) entry which is preliminary data.</text>
</comment>
<evidence type="ECO:0000313" key="2">
    <source>
        <dbReference type="EMBL" id="NMM40437.1"/>
    </source>
</evidence>
<evidence type="ECO:0000259" key="1">
    <source>
        <dbReference type="Pfam" id="PF20598"/>
    </source>
</evidence>
<feature type="domain" description="DUF6795" evidence="1">
    <location>
        <begin position="49"/>
        <end position="164"/>
    </location>
</feature>
<sequence length="201" mass="23092">MLKSKATFSFRHSSYLLGFIVFFLCVYSSENQAMFGFFKSYDVELSPKVKGRITNEGKALSGVEVMRKLYYEGYEKSPVTDYALTNTHGEFSFDQSVIQSKAPGNIFGQDYLIRQEITIKKDVKDVRNESDDGYYWLWVMSKGWKSVPPVNNLLLNLHADLQNEEIQYDLDISQYGGSQYQPMITICDFDENTINSLLSPD</sequence>
<evidence type="ECO:0000313" key="3">
    <source>
        <dbReference type="Proteomes" id="UP000570493"/>
    </source>
</evidence>